<proteinExistence type="predicted"/>
<gene>
    <name evidence="2" type="ORF">Lani381_1006</name>
    <name evidence="3" type="ORF">QFF56_05315</name>
</gene>
<protein>
    <submittedName>
        <fullName evidence="2">Ribonuclease HI / cell wall enzyme EBSB</fullName>
    </submittedName>
    <submittedName>
        <fullName evidence="3">Ribonuclease HI family protein</fullName>
        <ecNumber evidence="3">3.1.26.4</ecNumber>
    </submittedName>
</protein>
<dbReference type="SUPFAM" id="SSF53098">
    <property type="entry name" value="Ribonuclease H-like"/>
    <property type="match status" value="1"/>
</dbReference>
<dbReference type="RefSeq" id="WP_035448264.1">
    <property type="nucleotide sequence ID" value="NZ_CABIZJ010000001.1"/>
</dbReference>
<dbReference type="EMBL" id="CP123751">
    <property type="protein sequence ID" value="WHQ79389.1"/>
    <property type="molecule type" value="Genomic_DNA"/>
</dbReference>
<dbReference type="Pfam" id="PF00075">
    <property type="entry name" value="RNase_H"/>
    <property type="match status" value="1"/>
</dbReference>
<dbReference type="GeneID" id="61226532"/>
<sequence length="125" mass="14037">MVKLYTDAATNKTHSAAGILVIAEQKQHQIKQKITASNNHQAEFEAAILGFEYLLRHFPNAQNVFFYSDSKIVIDSLDKRYSKSFAPELTKLLALQEKFPLVIAQWIPDKQNAGAHNLALQALKA</sequence>
<evidence type="ECO:0000313" key="2">
    <source>
        <dbReference type="EMBL" id="KDA45970.1"/>
    </source>
</evidence>
<dbReference type="EC" id="3.1.26.4" evidence="3"/>
<evidence type="ECO:0000259" key="1">
    <source>
        <dbReference type="PROSITE" id="PS50879"/>
    </source>
</evidence>
<evidence type="ECO:0000313" key="4">
    <source>
        <dbReference type="Proteomes" id="UP000027129"/>
    </source>
</evidence>
<accession>A0AAJ6FKR8</accession>
<keyword evidence="4" id="KW-1185">Reference proteome</keyword>
<dbReference type="InterPro" id="IPR002156">
    <property type="entry name" value="RNaseH_domain"/>
</dbReference>
<dbReference type="GO" id="GO:0004523">
    <property type="term" value="F:RNA-DNA hybrid ribonuclease activity"/>
    <property type="evidence" value="ECO:0007669"/>
    <property type="project" value="UniProtKB-EC"/>
</dbReference>
<dbReference type="EMBL" id="JMHU01000008">
    <property type="protein sequence ID" value="KDA45970.1"/>
    <property type="molecule type" value="Genomic_DNA"/>
</dbReference>
<dbReference type="PROSITE" id="PS50879">
    <property type="entry name" value="RNASE_H_1"/>
    <property type="match status" value="1"/>
</dbReference>
<feature type="domain" description="RNase H type-1" evidence="1">
    <location>
        <begin position="1"/>
        <end position="125"/>
    </location>
</feature>
<evidence type="ECO:0000313" key="5">
    <source>
        <dbReference type="Proteomes" id="UP001238155"/>
    </source>
</evidence>
<dbReference type="AlphaFoldDB" id="A0AAJ6FKR8"/>
<dbReference type="GO" id="GO:0003676">
    <property type="term" value="F:nucleic acid binding"/>
    <property type="evidence" value="ECO:0007669"/>
    <property type="project" value="InterPro"/>
</dbReference>
<dbReference type="CDD" id="cd09279">
    <property type="entry name" value="RNase_HI_like"/>
    <property type="match status" value="1"/>
</dbReference>
<evidence type="ECO:0000313" key="3">
    <source>
        <dbReference type="EMBL" id="WHQ79389.1"/>
    </source>
</evidence>
<reference evidence="3" key="2">
    <citation type="submission" date="2023-04" db="EMBL/GenBank/DDBJ databases">
        <title>Four porcine-derived lactic acid bacteria strains analyses and their evaluation as potential probiotics based on genomics.</title>
        <authorList>
            <person name="Niu D."/>
        </authorList>
    </citation>
    <scope>NUCLEOTIDE SEQUENCE</scope>
    <source>
        <strain evidence="3">ZSB1</strain>
    </source>
</reference>
<dbReference type="Gene3D" id="3.30.420.10">
    <property type="entry name" value="Ribonuclease H-like superfamily/Ribonuclease H"/>
    <property type="match status" value="1"/>
</dbReference>
<organism evidence="3 5">
    <name type="scientific">Ligilactobacillus animalis</name>
    <dbReference type="NCBI Taxonomy" id="1605"/>
    <lineage>
        <taxon>Bacteria</taxon>
        <taxon>Bacillati</taxon>
        <taxon>Bacillota</taxon>
        <taxon>Bacilli</taxon>
        <taxon>Lactobacillales</taxon>
        <taxon>Lactobacillaceae</taxon>
        <taxon>Ligilactobacillus</taxon>
    </lineage>
</organism>
<dbReference type="Proteomes" id="UP000027129">
    <property type="component" value="Unassembled WGS sequence"/>
</dbReference>
<dbReference type="InterPro" id="IPR012337">
    <property type="entry name" value="RNaseH-like_sf"/>
</dbReference>
<name>A0AAJ6FKR8_9LACO</name>
<reference evidence="2 4" key="1">
    <citation type="submission" date="2014-04" db="EMBL/GenBank/DDBJ databases">
        <title>Draft Genome Sequence of Lactobacillus animalis 381-IL-28.</title>
        <authorList>
            <person name="Sturino J.M."/>
            <person name="Rajendran M."/>
            <person name="Altermann E."/>
        </authorList>
    </citation>
    <scope>NUCLEOTIDE SEQUENCE [LARGE SCALE GENOMIC DNA]</scope>
    <source>
        <strain evidence="2 4">381-IL-28</strain>
    </source>
</reference>
<keyword evidence="3" id="KW-0378">Hydrolase</keyword>
<dbReference type="InterPro" id="IPR036397">
    <property type="entry name" value="RNaseH_sf"/>
</dbReference>
<dbReference type="Proteomes" id="UP001238155">
    <property type="component" value="Chromosome"/>
</dbReference>